<sequence>MSFAFMMMLLSSSVAMAFVLHPAKEEPAPSAISHHRCQTESLQAIRKNLLAALNLQTEPRLPAGALDSVREHWRKIFHPSSHRATTIPAADGYSVSPDSMDSVSLKCCSMASEIFIKDLGWDSWVIHPQSLTIVQCSLCSSDVNTVQCPSSQSNIQDANSQVQVPCCQPSTQEMVNIVYMDESSNTVLSSVQLTRSCGCGPGSIQQPNTA</sequence>
<name>A0A3P8TKY2_AMPPE</name>
<keyword evidence="7" id="KW-1185">Reference proteome</keyword>
<dbReference type="Proteomes" id="UP000265080">
    <property type="component" value="Chromosome 16"/>
</dbReference>
<proteinExistence type="inferred from homology"/>
<dbReference type="SMART" id="SM00204">
    <property type="entry name" value="TGFB"/>
    <property type="match status" value="1"/>
</dbReference>
<reference evidence="6 7" key="1">
    <citation type="submission" date="2018-03" db="EMBL/GenBank/DDBJ databases">
        <title>Finding Nemo's genes: A chromosome-scale reference assembly of the genome of the orange clownfish Amphiprion percula.</title>
        <authorList>
            <person name="Lehmann R."/>
        </authorList>
    </citation>
    <scope>NUCLEOTIDE SEQUENCE</scope>
</reference>
<dbReference type="PROSITE" id="PS51362">
    <property type="entry name" value="TGF_BETA_2"/>
    <property type="match status" value="1"/>
</dbReference>
<evidence type="ECO:0000313" key="7">
    <source>
        <dbReference type="Proteomes" id="UP000265080"/>
    </source>
</evidence>
<keyword evidence="3" id="KW-0339">Growth factor</keyword>
<feature type="domain" description="TGF-beta family profile" evidence="5">
    <location>
        <begin position="80"/>
        <end position="200"/>
    </location>
</feature>
<evidence type="ECO:0000256" key="4">
    <source>
        <dbReference type="SAM" id="SignalP"/>
    </source>
</evidence>
<accession>A0A3P8TKY2</accession>
<comment type="subcellular location">
    <subcellularLocation>
        <location evidence="1">Secreted</location>
    </subcellularLocation>
</comment>
<dbReference type="Pfam" id="PF00019">
    <property type="entry name" value="TGF_beta"/>
    <property type="match status" value="1"/>
</dbReference>
<evidence type="ECO:0000259" key="5">
    <source>
        <dbReference type="PROSITE" id="PS51362"/>
    </source>
</evidence>
<dbReference type="InterPro" id="IPR029034">
    <property type="entry name" value="Cystine-knot_cytokine"/>
</dbReference>
<dbReference type="GO" id="GO:0008083">
    <property type="term" value="F:growth factor activity"/>
    <property type="evidence" value="ECO:0007669"/>
    <property type="project" value="UniProtKB-KW"/>
</dbReference>
<dbReference type="CDD" id="cd19379">
    <property type="entry name" value="TGF_beta_GSDF"/>
    <property type="match status" value="1"/>
</dbReference>
<protein>
    <recommendedName>
        <fullName evidence="5">TGF-beta family profile domain-containing protein</fullName>
    </recommendedName>
</protein>
<organism evidence="6 7">
    <name type="scientific">Amphiprion percula</name>
    <name type="common">Orange clownfish</name>
    <name type="synonym">Lutjanus percula</name>
    <dbReference type="NCBI Taxonomy" id="161767"/>
    <lineage>
        <taxon>Eukaryota</taxon>
        <taxon>Metazoa</taxon>
        <taxon>Chordata</taxon>
        <taxon>Craniata</taxon>
        <taxon>Vertebrata</taxon>
        <taxon>Euteleostomi</taxon>
        <taxon>Actinopterygii</taxon>
        <taxon>Neopterygii</taxon>
        <taxon>Teleostei</taxon>
        <taxon>Neoteleostei</taxon>
        <taxon>Acanthomorphata</taxon>
        <taxon>Ovalentaria</taxon>
        <taxon>Pomacentridae</taxon>
        <taxon>Amphiprion</taxon>
    </lineage>
</organism>
<keyword evidence="2" id="KW-0964">Secreted</keyword>
<evidence type="ECO:0000256" key="3">
    <source>
        <dbReference type="RuleBase" id="RU000354"/>
    </source>
</evidence>
<dbReference type="OMA" id="WVIHPLS"/>
<feature type="chain" id="PRO_5018013045" description="TGF-beta family profile domain-containing protein" evidence="4">
    <location>
        <begin position="18"/>
        <end position="210"/>
    </location>
</feature>
<evidence type="ECO:0000313" key="6">
    <source>
        <dbReference type="Ensembl" id="ENSAPEP00000026640.1"/>
    </source>
</evidence>
<dbReference type="SUPFAM" id="SSF57501">
    <property type="entry name" value="Cystine-knot cytokines"/>
    <property type="match status" value="1"/>
</dbReference>
<keyword evidence="4" id="KW-0732">Signal</keyword>
<dbReference type="GO" id="GO:0005576">
    <property type="term" value="C:extracellular region"/>
    <property type="evidence" value="ECO:0007669"/>
    <property type="project" value="UniProtKB-SubCell"/>
</dbReference>
<dbReference type="GeneTree" id="ENSGT00400000024763"/>
<dbReference type="STRING" id="161767.ENSAPEP00000026640"/>
<reference evidence="6" key="3">
    <citation type="submission" date="2025-09" db="UniProtKB">
        <authorList>
            <consortium name="Ensembl"/>
        </authorList>
    </citation>
    <scope>IDENTIFICATION</scope>
</reference>
<evidence type="ECO:0000256" key="1">
    <source>
        <dbReference type="ARBA" id="ARBA00004613"/>
    </source>
</evidence>
<dbReference type="InterPro" id="IPR001839">
    <property type="entry name" value="TGF-b_C"/>
</dbReference>
<dbReference type="Gene3D" id="2.10.90.10">
    <property type="entry name" value="Cystine-knot cytokines"/>
    <property type="match status" value="1"/>
</dbReference>
<comment type="similarity">
    <text evidence="3">Belongs to the TGF-beta family.</text>
</comment>
<feature type="signal peptide" evidence="4">
    <location>
        <begin position="1"/>
        <end position="17"/>
    </location>
</feature>
<reference evidence="6" key="2">
    <citation type="submission" date="2025-08" db="UniProtKB">
        <authorList>
            <consortium name="Ensembl"/>
        </authorList>
    </citation>
    <scope>IDENTIFICATION</scope>
</reference>
<dbReference type="AlphaFoldDB" id="A0A3P8TKY2"/>
<dbReference type="Ensembl" id="ENSAPET00000027352.1">
    <property type="protein sequence ID" value="ENSAPEP00000026640.1"/>
    <property type="gene ID" value="ENSAPEG00000018832.1"/>
</dbReference>
<evidence type="ECO:0000256" key="2">
    <source>
        <dbReference type="ARBA" id="ARBA00022525"/>
    </source>
</evidence>